<comment type="cofactor">
    <cofactor evidence="1 8">
        <name>heme</name>
        <dbReference type="ChEBI" id="CHEBI:30413"/>
    </cofactor>
</comment>
<proteinExistence type="inferred from homology"/>
<evidence type="ECO:0000256" key="1">
    <source>
        <dbReference type="ARBA" id="ARBA00001971"/>
    </source>
</evidence>
<evidence type="ECO:0000256" key="8">
    <source>
        <dbReference type="PIRSR" id="PIRSR602401-1"/>
    </source>
</evidence>
<dbReference type="SUPFAM" id="SSF48264">
    <property type="entry name" value="Cytochrome P450"/>
    <property type="match status" value="1"/>
</dbReference>
<dbReference type="InterPro" id="IPR036396">
    <property type="entry name" value="Cyt_P450_sf"/>
</dbReference>
<dbReference type="InterPro" id="IPR050121">
    <property type="entry name" value="Cytochrome_P450_monoxygenase"/>
</dbReference>
<evidence type="ECO:0000313" key="9">
    <source>
        <dbReference type="EMBL" id="KAG9258051.1"/>
    </source>
</evidence>
<dbReference type="InterPro" id="IPR002401">
    <property type="entry name" value="Cyt_P450_E_grp-I"/>
</dbReference>
<keyword evidence="6 8" id="KW-0408">Iron</keyword>
<dbReference type="Gene3D" id="1.10.630.10">
    <property type="entry name" value="Cytochrome P450"/>
    <property type="match status" value="1"/>
</dbReference>
<dbReference type="InterPro" id="IPR001128">
    <property type="entry name" value="Cyt_P450"/>
</dbReference>
<dbReference type="EMBL" id="MU251244">
    <property type="protein sequence ID" value="KAG9258051.1"/>
    <property type="molecule type" value="Genomic_DNA"/>
</dbReference>
<gene>
    <name evidence="9" type="ORF">F5Z01DRAFT_692977</name>
</gene>
<evidence type="ECO:0000256" key="2">
    <source>
        <dbReference type="ARBA" id="ARBA00010617"/>
    </source>
</evidence>
<dbReference type="Pfam" id="PF00067">
    <property type="entry name" value="p450"/>
    <property type="match status" value="1"/>
</dbReference>
<dbReference type="PRINTS" id="PR00385">
    <property type="entry name" value="P450"/>
</dbReference>
<reference evidence="9" key="1">
    <citation type="journal article" date="2021" name="IMA Fungus">
        <title>Genomic characterization of three marine fungi, including Emericellopsis atlantica sp. nov. with signatures of a generalist lifestyle and marine biomass degradation.</title>
        <authorList>
            <person name="Hagestad O.C."/>
            <person name="Hou L."/>
            <person name="Andersen J.H."/>
            <person name="Hansen E.H."/>
            <person name="Altermark B."/>
            <person name="Li C."/>
            <person name="Kuhnert E."/>
            <person name="Cox R.J."/>
            <person name="Crous P.W."/>
            <person name="Spatafora J.W."/>
            <person name="Lail K."/>
            <person name="Amirebrahimi M."/>
            <person name="Lipzen A."/>
            <person name="Pangilinan J."/>
            <person name="Andreopoulos W."/>
            <person name="Hayes R.D."/>
            <person name="Ng V."/>
            <person name="Grigoriev I.V."/>
            <person name="Jackson S.A."/>
            <person name="Sutton T.D.S."/>
            <person name="Dobson A.D.W."/>
            <person name="Rama T."/>
        </authorList>
    </citation>
    <scope>NUCLEOTIDE SEQUENCE</scope>
    <source>
        <strain evidence="9">TS7</strain>
    </source>
</reference>
<evidence type="ECO:0000256" key="5">
    <source>
        <dbReference type="ARBA" id="ARBA00023002"/>
    </source>
</evidence>
<dbReference type="CDD" id="cd11060">
    <property type="entry name" value="CYP57A1-like"/>
    <property type="match status" value="1"/>
</dbReference>
<evidence type="ECO:0000256" key="4">
    <source>
        <dbReference type="ARBA" id="ARBA00022723"/>
    </source>
</evidence>
<dbReference type="GO" id="GO:0016705">
    <property type="term" value="F:oxidoreductase activity, acting on paired donors, with incorporation or reduction of molecular oxygen"/>
    <property type="evidence" value="ECO:0007669"/>
    <property type="project" value="InterPro"/>
</dbReference>
<dbReference type="GO" id="GO:0020037">
    <property type="term" value="F:heme binding"/>
    <property type="evidence" value="ECO:0007669"/>
    <property type="project" value="InterPro"/>
</dbReference>
<accession>A0A9P7ZUI7</accession>
<dbReference type="PANTHER" id="PTHR24305">
    <property type="entry name" value="CYTOCHROME P450"/>
    <property type="match status" value="1"/>
</dbReference>
<dbReference type="Proteomes" id="UP000887229">
    <property type="component" value="Unassembled WGS sequence"/>
</dbReference>
<comment type="caution">
    <text evidence="9">The sequence shown here is derived from an EMBL/GenBank/DDBJ whole genome shotgun (WGS) entry which is preliminary data.</text>
</comment>
<feature type="binding site" description="axial binding residue" evidence="8">
    <location>
        <position position="439"/>
    </location>
    <ligand>
        <name>heme</name>
        <dbReference type="ChEBI" id="CHEBI:30413"/>
    </ligand>
    <ligandPart>
        <name>Fe</name>
        <dbReference type="ChEBI" id="CHEBI:18248"/>
    </ligandPart>
</feature>
<dbReference type="PRINTS" id="PR00463">
    <property type="entry name" value="EP450I"/>
</dbReference>
<name>A0A9P7ZUI7_9HYPO</name>
<keyword evidence="4 8" id="KW-0479">Metal-binding</keyword>
<evidence type="ECO:0000256" key="3">
    <source>
        <dbReference type="ARBA" id="ARBA00022617"/>
    </source>
</evidence>
<dbReference type="GO" id="GO:0005506">
    <property type="term" value="F:iron ion binding"/>
    <property type="evidence" value="ECO:0007669"/>
    <property type="project" value="InterPro"/>
</dbReference>
<evidence type="ECO:0000256" key="7">
    <source>
        <dbReference type="ARBA" id="ARBA00023033"/>
    </source>
</evidence>
<dbReference type="GeneID" id="70297103"/>
<keyword evidence="7" id="KW-0503">Monooxygenase</keyword>
<organism evidence="9 10">
    <name type="scientific">Emericellopsis atlantica</name>
    <dbReference type="NCBI Taxonomy" id="2614577"/>
    <lineage>
        <taxon>Eukaryota</taxon>
        <taxon>Fungi</taxon>
        <taxon>Dikarya</taxon>
        <taxon>Ascomycota</taxon>
        <taxon>Pezizomycotina</taxon>
        <taxon>Sordariomycetes</taxon>
        <taxon>Hypocreomycetidae</taxon>
        <taxon>Hypocreales</taxon>
        <taxon>Bionectriaceae</taxon>
        <taxon>Emericellopsis</taxon>
    </lineage>
</organism>
<dbReference type="RefSeq" id="XP_046121975.1">
    <property type="nucleotide sequence ID" value="XM_046266200.1"/>
</dbReference>
<evidence type="ECO:0000313" key="10">
    <source>
        <dbReference type="Proteomes" id="UP000887229"/>
    </source>
</evidence>
<dbReference type="PANTHER" id="PTHR24305:SF77">
    <property type="entry name" value="CYTOCHROME P450 MONOOXYGENASE"/>
    <property type="match status" value="1"/>
</dbReference>
<dbReference type="AlphaFoldDB" id="A0A9P7ZUI7"/>
<sequence length="494" mass="54821">MPSLKTCVPCPGTYLLLNHNSVFSNSYRHSHSVPSAPSPQLNGKTSGRISATLRTEQKRHGRVMRLGPDAVCIYEAEALWHMNAARSTYTRGPWYSALRFDPRGDSVFSECDTAKHDRRRAKLAVGYAGKGLLDLENKIDAGLADLVQHLRARVVRGEATMNIGGRLLQFFQVDLISTCGFGKAWGDLADETDHFNYLKEGDASLAFLHTVSLSPVTRIIFSSPFFLKLFGPKRTDNDGFGKSLGFIEAVASERFREKEESKGQADDILGSWIKQGLSSEECQLDLAAQMAAGTETSITIVRGILLLLVTSPTIYMKAKQEIATAVRDGHVSSPVTNAEATKLPYMQALLWEGTRMMPPLTLGFPKRVPAGGDTVCDTFLPAGTDVYQNFGAMLRNPDVFGDDVDVFRPERFLALGDPDAVARMRKTVDLCFGHGRFSCLGKTLAQMELNKIFVQLLRNFDFQLADPEKPWTKASYSTFMINDFYMRVMEARLE</sequence>
<keyword evidence="5" id="KW-0560">Oxidoreductase</keyword>
<dbReference type="GO" id="GO:0004497">
    <property type="term" value="F:monooxygenase activity"/>
    <property type="evidence" value="ECO:0007669"/>
    <property type="project" value="UniProtKB-KW"/>
</dbReference>
<evidence type="ECO:0000256" key="6">
    <source>
        <dbReference type="ARBA" id="ARBA00023004"/>
    </source>
</evidence>
<keyword evidence="3 8" id="KW-0349">Heme</keyword>
<keyword evidence="10" id="KW-1185">Reference proteome</keyword>
<comment type="similarity">
    <text evidence="2">Belongs to the cytochrome P450 family.</text>
</comment>
<protein>
    <submittedName>
        <fullName evidence="9">Cytochrome P450</fullName>
    </submittedName>
</protein>
<dbReference type="OrthoDB" id="3934656at2759"/>